<dbReference type="Gene3D" id="3.40.50.300">
    <property type="entry name" value="P-loop containing nucleotide triphosphate hydrolases"/>
    <property type="match status" value="1"/>
</dbReference>
<organism evidence="1">
    <name type="scientific">Polynucleobacter sp. UK-FUSCHL-C3</name>
    <dbReference type="NCBI Taxonomy" id="2955208"/>
    <lineage>
        <taxon>Bacteria</taxon>
        <taxon>Pseudomonadati</taxon>
        <taxon>Pseudomonadota</taxon>
        <taxon>Betaproteobacteria</taxon>
        <taxon>Burkholderiales</taxon>
        <taxon>Burkholderiaceae</taxon>
        <taxon>Polynucleobacter</taxon>
    </lineage>
</organism>
<gene>
    <name evidence="1" type="ORF">NKE59_04405</name>
</gene>
<protein>
    <submittedName>
        <fullName evidence="1">DNA polymerase III subunit delta</fullName>
    </submittedName>
</protein>
<reference evidence="1" key="1">
    <citation type="submission" date="2022-06" db="EMBL/GenBank/DDBJ databases">
        <title>New Polynucleobacter species.</title>
        <authorList>
            <person name="Hahn M.W."/>
        </authorList>
    </citation>
    <scope>NUCLEOTIDE SEQUENCE</scope>
    <source>
        <strain evidence="1">UK-FUSCHL-C3</strain>
    </source>
</reference>
<dbReference type="PANTHER" id="PTHR11669">
    <property type="entry name" value="REPLICATION FACTOR C / DNA POLYMERASE III GAMMA-TAU SUBUNIT"/>
    <property type="match status" value="1"/>
</dbReference>
<sequence length="382" mass="43218">MEIENPNYESQVGRSVYPWHVDAWEQFNLENLPQAILLHGQAGIGKLDFALELSQAILCEADLFSSGVKPCKECQACRWFETANHPDFIGLVPALYQHRMPHAELEGMPKPEVEEVEDKEEGDGKKESAFIKIEQVRRAIEAINVGTHRGGQRVVLIYPLEGLRPDAANTLLKSLEEPNAQTIFILLSDRLDRVLPTIRSRCQLIALPKPQRAIALQWLSTHLGSLSEQKISSEEIEASLDEQGGAPLAAKEVILARRLSDDKDSMALASSATRLLLEALSKGRDIPWIDCAEKIYKAPFGILLACMQRWLFDIQSAKQAGEARYYRRHEKHVQALAQQVNMNKLLKLWKLVLLARRHENHPLSTRVQLESLLLQYQQLFAD</sequence>
<dbReference type="SUPFAM" id="SSF52540">
    <property type="entry name" value="P-loop containing nucleoside triphosphate hydrolases"/>
    <property type="match status" value="1"/>
</dbReference>
<dbReference type="EMBL" id="CP099959">
    <property type="protein sequence ID" value="XCC58531.1"/>
    <property type="molecule type" value="Genomic_DNA"/>
</dbReference>
<evidence type="ECO:0000313" key="1">
    <source>
        <dbReference type="EMBL" id="XCC58531.1"/>
    </source>
</evidence>
<accession>A0AAU8A563</accession>
<dbReference type="InterPro" id="IPR050238">
    <property type="entry name" value="DNA_Rep/Repair_Clamp_Loader"/>
</dbReference>
<dbReference type="PANTHER" id="PTHR11669:SF8">
    <property type="entry name" value="DNA POLYMERASE III SUBUNIT DELTA"/>
    <property type="match status" value="1"/>
</dbReference>
<dbReference type="GO" id="GO:0006261">
    <property type="term" value="P:DNA-templated DNA replication"/>
    <property type="evidence" value="ECO:0007669"/>
    <property type="project" value="TreeGrafter"/>
</dbReference>
<name>A0AAU8A563_9BURK</name>
<dbReference type="AlphaFoldDB" id="A0AAU8A563"/>
<dbReference type="RefSeq" id="WP_353439787.1">
    <property type="nucleotide sequence ID" value="NZ_CP099959.1"/>
</dbReference>
<proteinExistence type="predicted"/>
<dbReference type="GO" id="GO:0009360">
    <property type="term" value="C:DNA polymerase III complex"/>
    <property type="evidence" value="ECO:0007669"/>
    <property type="project" value="TreeGrafter"/>
</dbReference>
<dbReference type="InterPro" id="IPR027417">
    <property type="entry name" value="P-loop_NTPase"/>
</dbReference>
<dbReference type="Pfam" id="PF13177">
    <property type="entry name" value="DNA_pol3_delta2"/>
    <property type="match status" value="1"/>
</dbReference>